<dbReference type="AlphaFoldDB" id="A0A0C9SYL9"/>
<organism evidence="2 3">
    <name type="scientific">Paxillus involutus ATCC 200175</name>
    <dbReference type="NCBI Taxonomy" id="664439"/>
    <lineage>
        <taxon>Eukaryota</taxon>
        <taxon>Fungi</taxon>
        <taxon>Dikarya</taxon>
        <taxon>Basidiomycota</taxon>
        <taxon>Agaricomycotina</taxon>
        <taxon>Agaricomycetes</taxon>
        <taxon>Agaricomycetidae</taxon>
        <taxon>Boletales</taxon>
        <taxon>Paxilineae</taxon>
        <taxon>Paxillaceae</taxon>
        <taxon>Paxillus</taxon>
    </lineage>
</organism>
<evidence type="ECO:0000259" key="1">
    <source>
        <dbReference type="Pfam" id="PF03178"/>
    </source>
</evidence>
<protein>
    <recommendedName>
        <fullName evidence="1">RSE1/DDB1/CPSF1 C-terminal domain-containing protein</fullName>
    </recommendedName>
</protein>
<feature type="domain" description="RSE1/DDB1/CPSF1 C-terminal" evidence="1">
    <location>
        <begin position="14"/>
        <end position="178"/>
    </location>
</feature>
<keyword evidence="3" id="KW-1185">Reference proteome</keyword>
<proteinExistence type="predicted"/>
<dbReference type="PANTHER" id="PTHR10644">
    <property type="entry name" value="DNA REPAIR/RNA PROCESSING CPSF FAMILY"/>
    <property type="match status" value="1"/>
</dbReference>
<gene>
    <name evidence="2" type="ORF">PAXINDRAFT_99642</name>
</gene>
<sequence length="182" mass="20095">MVARRAFDLDERLNPLLVGDAVKSVWLVAFQEDPYKFMILGKDIRPAYATSVDFVLANGELSIALGDDDGVLRLLTYDPSDPDRVPNITHYRAEDQDHEIPQAKLIAGALPTFLQVSPNGSLSALMPVDEDAFKRKPLQGQLSRNIQHVAGLNPRAYWIARNDIVSKPLSKCILGGQLPGTF</sequence>
<dbReference type="InterPro" id="IPR015943">
    <property type="entry name" value="WD40/YVTN_repeat-like_dom_sf"/>
</dbReference>
<evidence type="ECO:0000313" key="3">
    <source>
        <dbReference type="Proteomes" id="UP000053647"/>
    </source>
</evidence>
<dbReference type="HOGENOM" id="CLU_1482447_0_0_1"/>
<accession>A0A0C9SYL9</accession>
<dbReference type="Proteomes" id="UP000053647">
    <property type="component" value="Unassembled WGS sequence"/>
</dbReference>
<dbReference type="OrthoDB" id="6109at2759"/>
<evidence type="ECO:0000313" key="2">
    <source>
        <dbReference type="EMBL" id="KIJ15109.1"/>
    </source>
</evidence>
<dbReference type="InterPro" id="IPR004871">
    <property type="entry name" value="RSE1/DDB1/CPSF1_C"/>
</dbReference>
<name>A0A0C9SYL9_PAXIN</name>
<reference evidence="3" key="2">
    <citation type="submission" date="2015-01" db="EMBL/GenBank/DDBJ databases">
        <title>Evolutionary Origins and Diversification of the Mycorrhizal Mutualists.</title>
        <authorList>
            <consortium name="DOE Joint Genome Institute"/>
            <consortium name="Mycorrhizal Genomics Consortium"/>
            <person name="Kohler A."/>
            <person name="Kuo A."/>
            <person name="Nagy L.G."/>
            <person name="Floudas D."/>
            <person name="Copeland A."/>
            <person name="Barry K.W."/>
            <person name="Cichocki N."/>
            <person name="Veneault-Fourrey C."/>
            <person name="LaButti K."/>
            <person name="Lindquist E.A."/>
            <person name="Lipzen A."/>
            <person name="Lundell T."/>
            <person name="Morin E."/>
            <person name="Murat C."/>
            <person name="Riley R."/>
            <person name="Ohm R."/>
            <person name="Sun H."/>
            <person name="Tunlid A."/>
            <person name="Henrissat B."/>
            <person name="Grigoriev I.V."/>
            <person name="Hibbett D.S."/>
            <person name="Martin F."/>
        </authorList>
    </citation>
    <scope>NUCLEOTIDE SEQUENCE [LARGE SCALE GENOMIC DNA]</scope>
    <source>
        <strain evidence="3">ATCC 200175</strain>
    </source>
</reference>
<dbReference type="Gene3D" id="2.130.10.10">
    <property type="entry name" value="YVTN repeat-like/Quinoprotein amine dehydrogenase"/>
    <property type="match status" value="1"/>
</dbReference>
<reference evidence="2 3" key="1">
    <citation type="submission" date="2014-06" db="EMBL/GenBank/DDBJ databases">
        <authorList>
            <consortium name="DOE Joint Genome Institute"/>
            <person name="Kuo A."/>
            <person name="Kohler A."/>
            <person name="Nagy L.G."/>
            <person name="Floudas D."/>
            <person name="Copeland A."/>
            <person name="Barry K.W."/>
            <person name="Cichocki N."/>
            <person name="Veneault-Fourrey C."/>
            <person name="LaButti K."/>
            <person name="Lindquist E.A."/>
            <person name="Lipzen A."/>
            <person name="Lundell T."/>
            <person name="Morin E."/>
            <person name="Murat C."/>
            <person name="Sun H."/>
            <person name="Tunlid A."/>
            <person name="Henrissat B."/>
            <person name="Grigoriev I.V."/>
            <person name="Hibbett D.S."/>
            <person name="Martin F."/>
            <person name="Nordberg H.P."/>
            <person name="Cantor M.N."/>
            <person name="Hua S.X."/>
        </authorList>
    </citation>
    <scope>NUCLEOTIDE SEQUENCE [LARGE SCALE GENOMIC DNA]</scope>
    <source>
        <strain evidence="2 3">ATCC 200175</strain>
    </source>
</reference>
<dbReference type="InterPro" id="IPR050358">
    <property type="entry name" value="RSE1/DDB1/CFT1"/>
</dbReference>
<dbReference type="GO" id="GO:0005634">
    <property type="term" value="C:nucleus"/>
    <property type="evidence" value="ECO:0007669"/>
    <property type="project" value="InterPro"/>
</dbReference>
<dbReference type="Pfam" id="PF03178">
    <property type="entry name" value="CPSF_A"/>
    <property type="match status" value="1"/>
</dbReference>
<dbReference type="GO" id="GO:0003676">
    <property type="term" value="F:nucleic acid binding"/>
    <property type="evidence" value="ECO:0007669"/>
    <property type="project" value="InterPro"/>
</dbReference>
<dbReference type="EMBL" id="KN819338">
    <property type="protein sequence ID" value="KIJ15109.1"/>
    <property type="molecule type" value="Genomic_DNA"/>
</dbReference>